<dbReference type="RefSeq" id="WP_015178958.1">
    <property type="nucleotide sequence ID" value="NC_019729.1"/>
</dbReference>
<feature type="chain" id="PRO_5003936985" evidence="1">
    <location>
        <begin position="23"/>
        <end position="973"/>
    </location>
</feature>
<protein>
    <submittedName>
        <fullName evidence="3">Filamentous hemagglutinin family outer membrane protein</fullName>
    </submittedName>
</protein>
<dbReference type="Proteomes" id="UP000010478">
    <property type="component" value="Chromosome"/>
</dbReference>
<dbReference type="InterPro" id="IPR008638">
    <property type="entry name" value="FhaB/CdiA-like_TPS"/>
</dbReference>
<dbReference type="Gene3D" id="2.160.20.10">
    <property type="entry name" value="Single-stranded right-handed beta-helix, Pectin lyase-like"/>
    <property type="match status" value="2"/>
</dbReference>
<dbReference type="InterPro" id="IPR011050">
    <property type="entry name" value="Pectin_lyase_fold/virulence"/>
</dbReference>
<dbReference type="SUPFAM" id="SSF51126">
    <property type="entry name" value="Pectin lyase-like"/>
    <property type="match status" value="3"/>
</dbReference>
<name>K9VQI0_9CYAN</name>
<evidence type="ECO:0000313" key="4">
    <source>
        <dbReference type="Proteomes" id="UP000010478"/>
    </source>
</evidence>
<feature type="signal peptide" evidence="1">
    <location>
        <begin position="1"/>
        <end position="22"/>
    </location>
</feature>
<dbReference type="HOGENOM" id="CLU_001325_1_0_3"/>
<accession>K9VQI0</accession>
<dbReference type="PATRIC" id="fig|179408.3.peg.6897"/>
<sequence length="973" mass="99405" precursor="true">MPRQYSALFFAFLLLCPFGAIAQIVPDNSLGAESSRTVPDTINNLPSDRITGGAIRGANLFHSFQQFNVGEARGAYFANPNGIANIFTRVTGGNPSNILGVLGVQGNANLFLLNPKGIVFGPNARLDLRGSFIGSTGSGILFDNGFEFSAANSNAVPLLAINIPVGLRFRDNPGTIVNSSQTLAPTSALPPLPIEIPAFEKLGLAVDPGQTLALIGGDIQLQGGNLTAYTGQILLGSVKSPGLVQFEPTALGLNLNYRNIQNFGNIEMNGAFINTSGLGGGKVDIRGGNINLNGSGIYGLTLGNIDGRGININSQNLRVEGGSQIFASTLGEGRGSDIKIRATDSVEMIGLGIEGYQQLTENFQTSGTGNPFISQIVLFTSAIGSGAAGDINIEAGRLLMSNGVVGGAPTFGAGNGGNLAIRANTVELVSSTLYNGTTNESTGQGGNITVEAQRLILRDGGAFASFSLSDGASGNIAIKASESVELSGSLPVGLGQTRLGTNTFDGNGKGGDISIDTKRLSVSNGATISLTTGAIFGEVVFSTSGGTGGNLTVRASESIEVSGESRFLGNAGYVASSFVTQTASSGRGGDIRLSTPKLTVQNGGVISAASLGIADAGDITINANSLEVQGIGSNSRLSRSAIEASAGRAFNAVNPTASGNAGSLNLNANQLMLRDSAVVNVQSLGTGRAGNINVVANSIALDNKSIIDGTTVTGSGANINLKAQDIQLRRGSTITTDAGISDGGNIRINSDLLVALPRENSDITANARTAMGGQVTVNVPNIFGFTSINREQARSSLGLSDAEFAALQVNPTSLLPTSDIAAISQQAGPALQGAVTFSSTGVNPAQGLVELEQNVVDPSRLIAANPCIEGAGNEFTVTGKGGVPASPNDALSSAAAPFPWVEEAGRNATSNVGDLTDVTDKAKLEEGEIRDREVVPAQGWVVNAKGEVMLVGYNPGNAADSRNPRRSYGCVPR</sequence>
<dbReference type="OrthoDB" id="502085at2"/>
<keyword evidence="4" id="KW-1185">Reference proteome</keyword>
<reference evidence="3 4" key="1">
    <citation type="submission" date="2012-05" db="EMBL/GenBank/DDBJ databases">
        <title>Finished chromosome of genome of Oscillatoria sp. PCC 7112.</title>
        <authorList>
            <consortium name="US DOE Joint Genome Institute"/>
            <person name="Gugger M."/>
            <person name="Coursin T."/>
            <person name="Rippka R."/>
            <person name="Tandeau De Marsac N."/>
            <person name="Huntemann M."/>
            <person name="Wei C.-L."/>
            <person name="Han J."/>
            <person name="Detter J.C."/>
            <person name="Han C."/>
            <person name="Tapia R."/>
            <person name="Davenport K."/>
            <person name="Daligault H."/>
            <person name="Erkkila T."/>
            <person name="Gu W."/>
            <person name="Munk A.C.C."/>
            <person name="Teshima H."/>
            <person name="Xu Y."/>
            <person name="Chain P."/>
            <person name="Chen A."/>
            <person name="Krypides N."/>
            <person name="Mavromatis K."/>
            <person name="Markowitz V."/>
            <person name="Szeto E."/>
            <person name="Ivanova N."/>
            <person name="Mikhailova N."/>
            <person name="Ovchinnikova G."/>
            <person name="Pagani I."/>
            <person name="Pati A."/>
            <person name="Goodwin L."/>
            <person name="Peters L."/>
            <person name="Pitluck S."/>
            <person name="Woyke T."/>
            <person name="Kerfeld C."/>
        </authorList>
    </citation>
    <scope>NUCLEOTIDE SEQUENCE [LARGE SCALE GENOMIC DNA]</scope>
    <source>
        <strain evidence="3 4">PCC 7112</strain>
    </source>
</reference>
<gene>
    <name evidence="3" type="ORF">Osc7112_5525</name>
</gene>
<organism evidence="3 4">
    <name type="scientific">Phormidium nigroviride PCC 7112</name>
    <dbReference type="NCBI Taxonomy" id="179408"/>
    <lineage>
        <taxon>Bacteria</taxon>
        <taxon>Bacillati</taxon>
        <taxon>Cyanobacteriota</taxon>
        <taxon>Cyanophyceae</taxon>
        <taxon>Oscillatoriophycideae</taxon>
        <taxon>Oscillatoriales</taxon>
        <taxon>Oscillatoriaceae</taxon>
        <taxon>Phormidium</taxon>
    </lineage>
</organism>
<evidence type="ECO:0000259" key="2">
    <source>
        <dbReference type="SMART" id="SM00912"/>
    </source>
</evidence>
<dbReference type="KEGG" id="oni:Osc7112_5525"/>
<dbReference type="InterPro" id="IPR012334">
    <property type="entry name" value="Pectin_lyas_fold"/>
</dbReference>
<dbReference type="eggNOG" id="COG3210">
    <property type="taxonomic scope" value="Bacteria"/>
</dbReference>
<proteinExistence type="predicted"/>
<dbReference type="Pfam" id="PF05860">
    <property type="entry name" value="TPS"/>
    <property type="match status" value="1"/>
</dbReference>
<evidence type="ECO:0000256" key="1">
    <source>
        <dbReference type="SAM" id="SignalP"/>
    </source>
</evidence>
<dbReference type="NCBIfam" id="TIGR01901">
    <property type="entry name" value="adhes_NPXG"/>
    <property type="match status" value="1"/>
</dbReference>
<dbReference type="AlphaFoldDB" id="K9VQI0"/>
<feature type="domain" description="Filamentous haemagglutinin FhaB/tRNA nuclease CdiA-like TPS" evidence="2">
    <location>
        <begin position="32"/>
        <end position="143"/>
    </location>
</feature>
<dbReference type="EMBL" id="CP003614">
    <property type="protein sequence ID" value="AFZ09752.1"/>
    <property type="molecule type" value="Genomic_DNA"/>
</dbReference>
<evidence type="ECO:0000313" key="3">
    <source>
        <dbReference type="EMBL" id="AFZ09752.1"/>
    </source>
</evidence>
<dbReference type="STRING" id="179408.Osc7112_5525"/>
<dbReference type="SMART" id="SM00912">
    <property type="entry name" value="Haemagg_act"/>
    <property type="match status" value="1"/>
</dbReference>
<keyword evidence="1" id="KW-0732">Signal</keyword>